<proteinExistence type="predicted"/>
<feature type="coiled-coil region" evidence="1">
    <location>
        <begin position="309"/>
        <end position="364"/>
    </location>
</feature>
<dbReference type="VEuPathDB" id="TriTrypDB:TvY486_1117440"/>
<evidence type="ECO:0000313" key="2">
    <source>
        <dbReference type="EMBL" id="CCC54260.1"/>
    </source>
</evidence>
<name>G0U9H4_TRYVY</name>
<dbReference type="OMA" id="RATDMHQ"/>
<keyword evidence="1" id="KW-0175">Coiled coil</keyword>
<accession>G0U9H4</accession>
<dbReference type="EMBL" id="HE573027">
    <property type="protein sequence ID" value="CCC54260.1"/>
    <property type="molecule type" value="Genomic_DNA"/>
</dbReference>
<reference evidence="2" key="1">
    <citation type="journal article" date="2012" name="Proc. Natl. Acad. Sci. U.S.A.">
        <title>Antigenic diversity is generated by distinct evolutionary mechanisms in African trypanosome species.</title>
        <authorList>
            <person name="Jackson A.P."/>
            <person name="Berry A."/>
            <person name="Aslett M."/>
            <person name="Allison H.C."/>
            <person name="Burton P."/>
            <person name="Vavrova-Anderson J."/>
            <person name="Brown R."/>
            <person name="Browne H."/>
            <person name="Corton N."/>
            <person name="Hauser H."/>
            <person name="Gamble J."/>
            <person name="Gilderthorp R."/>
            <person name="Marcello L."/>
            <person name="McQuillan J."/>
            <person name="Otto T.D."/>
            <person name="Quail M.A."/>
            <person name="Sanders M.J."/>
            <person name="van Tonder A."/>
            <person name="Ginger M.L."/>
            <person name="Field M.C."/>
            <person name="Barry J.D."/>
            <person name="Hertz-Fowler C."/>
            <person name="Berriman M."/>
        </authorList>
    </citation>
    <scope>NUCLEOTIDE SEQUENCE</scope>
    <source>
        <strain evidence="2">Y486</strain>
    </source>
</reference>
<evidence type="ECO:0000256" key="1">
    <source>
        <dbReference type="SAM" id="Coils"/>
    </source>
</evidence>
<protein>
    <submittedName>
        <fullName evidence="2">Uncharacterized protein</fullName>
    </submittedName>
</protein>
<sequence length="394" mass="42643">MALPIIRLRFVDSNSATVADDSISASCVLYTFLRSVPSRGECEMAMEDFRRALLPNRGTSLFSKSNAWMVDVVRTCVQHSVLCHPPEVIPSVARSAREWRLFLGCGSNEDFKGHAEEEILLAVPAAQRNLVGAAHISCSESKPPIANSLPPSDLYVARTGVGGGAGNKDPCPVVKETVPASAMHFGSPFGRFDFHGHSYTAPCPSARNATDDHATIFRSSEGVDTGQESDKAKSRVTRLSGVCQPHFTAQQLMGAASETAAASCGMNSVIEQDQELDVLVRSRAAALRTKIASALQMVQSGAPECVEILHSLEARVDAAERQFDASNHEIKPQELVDEALKVEVEALERVVKNLVNTVAEAERRHESEGPDAPFYAEELHLMKLLRHAVDGMTV</sequence>
<dbReference type="AlphaFoldDB" id="G0U9H4"/>
<organism evidence="2">
    <name type="scientific">Trypanosoma vivax (strain Y486)</name>
    <dbReference type="NCBI Taxonomy" id="1055687"/>
    <lineage>
        <taxon>Eukaryota</taxon>
        <taxon>Discoba</taxon>
        <taxon>Euglenozoa</taxon>
        <taxon>Kinetoplastea</taxon>
        <taxon>Metakinetoplastina</taxon>
        <taxon>Trypanosomatida</taxon>
        <taxon>Trypanosomatidae</taxon>
        <taxon>Trypanosoma</taxon>
        <taxon>Duttonella</taxon>
    </lineage>
</organism>
<gene>
    <name evidence="2" type="ORF">TVY486_1117440</name>
</gene>